<sequence>MKKKNIINSILQNTRMPEGFFGRIILRGMNKGHASLSRWGLSQIEWKSDWTILDIGCGGGANLKRMADFCPQGKIYGIDISSESVKFARKEIKKLLNTRCFISQGNVMNLPYEKGTFDLITAFETVYFWGNLQKTFNEVHRVLKNGGLFLICCEASDPSDETWTSRIDGMVVHSAQDLESCLARCGFSNITTHRRNKENICVIAQKIQ</sequence>
<dbReference type="GO" id="GO:0003838">
    <property type="term" value="F:sterol 24-C-methyltransferase activity"/>
    <property type="evidence" value="ECO:0007669"/>
    <property type="project" value="TreeGrafter"/>
</dbReference>
<dbReference type="RefSeq" id="WP_008862354.1">
    <property type="nucleotide sequence ID" value="NZ_CAXSNY010000007.1"/>
</dbReference>
<dbReference type="EMBL" id="ADLE01000014">
    <property type="protein sequence ID" value="EJZ63296.1"/>
    <property type="molecule type" value="Genomic_DNA"/>
</dbReference>
<feature type="domain" description="Methyltransferase" evidence="2">
    <location>
        <begin position="47"/>
        <end position="154"/>
    </location>
</feature>
<keyword evidence="1" id="KW-0808">Transferase</keyword>
<dbReference type="GO" id="GO:0016126">
    <property type="term" value="P:sterol biosynthetic process"/>
    <property type="evidence" value="ECO:0007669"/>
    <property type="project" value="TreeGrafter"/>
</dbReference>
<dbReference type="InterPro" id="IPR050447">
    <property type="entry name" value="Erg6_SMT_methyltransf"/>
</dbReference>
<evidence type="ECO:0000313" key="4">
    <source>
        <dbReference type="Proteomes" id="UP000006044"/>
    </source>
</evidence>
<dbReference type="PATRIC" id="fig|742726.3.peg.2043"/>
<dbReference type="HOGENOM" id="CLU_081534_1_1_10"/>
<dbReference type="AlphaFoldDB" id="K0WYF0"/>
<dbReference type="InterPro" id="IPR029063">
    <property type="entry name" value="SAM-dependent_MTases_sf"/>
</dbReference>
<dbReference type="Gene3D" id="3.40.50.150">
    <property type="entry name" value="Vaccinia Virus protein VP39"/>
    <property type="match status" value="1"/>
</dbReference>
<protein>
    <recommendedName>
        <fullName evidence="2">Methyltransferase domain-containing protein</fullName>
    </recommendedName>
</protein>
<keyword evidence="4" id="KW-1185">Reference proteome</keyword>
<dbReference type="GeneID" id="77849169"/>
<dbReference type="PANTHER" id="PTHR44068">
    <property type="entry name" value="ZGC:194242"/>
    <property type="match status" value="1"/>
</dbReference>
<dbReference type="eggNOG" id="COG2226">
    <property type="taxonomic scope" value="Bacteria"/>
</dbReference>
<dbReference type="PANTHER" id="PTHR44068:SF1">
    <property type="entry name" value="HYPOTHETICAL LOC100005854"/>
    <property type="match status" value="1"/>
</dbReference>
<evidence type="ECO:0000256" key="1">
    <source>
        <dbReference type="ARBA" id="ARBA00022679"/>
    </source>
</evidence>
<evidence type="ECO:0000259" key="2">
    <source>
        <dbReference type="Pfam" id="PF13847"/>
    </source>
</evidence>
<comment type="caution">
    <text evidence="3">The sequence shown here is derived from an EMBL/GenBank/DDBJ whole genome shotgun (WGS) entry which is preliminary data.</text>
</comment>
<dbReference type="CDD" id="cd02440">
    <property type="entry name" value="AdoMet_MTases"/>
    <property type="match status" value="1"/>
</dbReference>
<dbReference type="SUPFAM" id="SSF53335">
    <property type="entry name" value="S-adenosyl-L-methionine-dependent methyltransferases"/>
    <property type="match status" value="1"/>
</dbReference>
<evidence type="ECO:0000313" key="3">
    <source>
        <dbReference type="EMBL" id="EJZ63296.1"/>
    </source>
</evidence>
<reference evidence="3 4" key="1">
    <citation type="submission" date="2012-08" db="EMBL/GenBank/DDBJ databases">
        <title>The Genome Sequence of Barnesiella intestinihominis YIT 11860.</title>
        <authorList>
            <consortium name="The Broad Institute Genome Sequencing Platform"/>
            <person name="Earl A."/>
            <person name="Ward D."/>
            <person name="Feldgarden M."/>
            <person name="Gevers D."/>
            <person name="Morotomi M."/>
            <person name="Walker B."/>
            <person name="Young S.K."/>
            <person name="Zeng Q."/>
            <person name="Gargeya S."/>
            <person name="Fitzgerald M."/>
            <person name="Haas B."/>
            <person name="Abouelleil A."/>
            <person name="Alvarado L."/>
            <person name="Arachchi H.M."/>
            <person name="Berlin A.M."/>
            <person name="Chapman S.B."/>
            <person name="Goldberg J."/>
            <person name="Griggs A."/>
            <person name="Gujja S."/>
            <person name="Hansen M."/>
            <person name="Howarth C."/>
            <person name="Imamovic A."/>
            <person name="Larimer J."/>
            <person name="McCowen C."/>
            <person name="Montmayeur A."/>
            <person name="Murphy C."/>
            <person name="Neiman D."/>
            <person name="Pearson M."/>
            <person name="Priest M."/>
            <person name="Roberts A."/>
            <person name="Saif S."/>
            <person name="Shea T."/>
            <person name="Sisk P."/>
            <person name="Sykes S."/>
            <person name="Wortman J."/>
            <person name="Nusbaum C."/>
            <person name="Birren B."/>
        </authorList>
    </citation>
    <scope>NUCLEOTIDE SEQUENCE [LARGE SCALE GENOMIC DNA]</scope>
    <source>
        <strain evidence="3 4">YIT 11860</strain>
    </source>
</reference>
<dbReference type="Proteomes" id="UP000006044">
    <property type="component" value="Unassembled WGS sequence"/>
</dbReference>
<accession>K0WYF0</accession>
<dbReference type="OrthoDB" id="9770553at2"/>
<gene>
    <name evidence="3" type="ORF">HMPREF9448_01946</name>
</gene>
<dbReference type="Pfam" id="PF13847">
    <property type="entry name" value="Methyltransf_31"/>
    <property type="match status" value="1"/>
</dbReference>
<dbReference type="STRING" id="742726.HMPREF9448_01946"/>
<proteinExistence type="predicted"/>
<dbReference type="InterPro" id="IPR025714">
    <property type="entry name" value="Methyltranfer_dom"/>
</dbReference>
<organism evidence="3 4">
    <name type="scientific">Barnesiella intestinihominis YIT 11860</name>
    <dbReference type="NCBI Taxonomy" id="742726"/>
    <lineage>
        <taxon>Bacteria</taxon>
        <taxon>Pseudomonadati</taxon>
        <taxon>Bacteroidota</taxon>
        <taxon>Bacteroidia</taxon>
        <taxon>Bacteroidales</taxon>
        <taxon>Barnesiellaceae</taxon>
        <taxon>Barnesiella</taxon>
    </lineage>
</organism>
<name>K0WYF0_9BACT</name>